<keyword evidence="7" id="KW-1133">Transmembrane helix</keyword>
<dbReference type="PANTHER" id="PTHR47540">
    <property type="entry name" value="THIAMINE REPRESSIBLE GENES REGULATORY PROTEIN THI5"/>
    <property type="match status" value="1"/>
</dbReference>
<feature type="region of interest" description="Disordered" evidence="6">
    <location>
        <begin position="580"/>
        <end position="602"/>
    </location>
</feature>
<dbReference type="KEGG" id="fox:FOXG_16068"/>
<keyword evidence="3" id="KW-0238">DNA-binding</keyword>
<reference evidence="10" key="1">
    <citation type="submission" date="2007-04" db="EMBL/GenBank/DDBJ databases">
        <authorList>
            <consortium name="The Broad Institute Genome Sequencing Platform"/>
            <person name="Birren B."/>
            <person name="Lander E."/>
            <person name="Galagan J."/>
            <person name="Nusbaum C."/>
            <person name="Devon K."/>
            <person name="Ma L.-J."/>
            <person name="Jaffe D."/>
            <person name="Butler J."/>
            <person name="Alvarez P."/>
            <person name="Gnerre S."/>
            <person name="Grabherr M."/>
            <person name="Kleber M."/>
            <person name="Mauceli E."/>
            <person name="Brockman W."/>
            <person name="MacCallum I.A."/>
            <person name="Young S."/>
            <person name="LaButti K."/>
            <person name="DeCaprio D."/>
            <person name="Crawford M."/>
            <person name="Koehrsen M."/>
            <person name="Engels R."/>
            <person name="Montgomery P."/>
            <person name="Pearson M."/>
            <person name="Howarth C."/>
            <person name="Larson L."/>
            <person name="White J."/>
            <person name="O'Leary S."/>
            <person name="Kodira C."/>
            <person name="Zeng Q."/>
            <person name="Yandava C."/>
            <person name="Alvarado L."/>
            <person name="Kistler C."/>
            <person name="Shim W.-B."/>
            <person name="Kang S."/>
            <person name="Woloshuk C."/>
        </authorList>
    </citation>
    <scope>NUCLEOTIDE SEQUENCE</scope>
    <source>
        <strain evidence="10">4287</strain>
    </source>
</reference>
<dbReference type="InterPro" id="IPR051711">
    <property type="entry name" value="Stress_Response_Reg"/>
</dbReference>
<organism evidence="10 11">
    <name type="scientific">Fusarium oxysporum f. sp. lycopersici (strain 4287 / CBS 123668 / FGSC 9935 / NRRL 34936)</name>
    <name type="common">Fusarium vascular wilt of tomato</name>
    <dbReference type="NCBI Taxonomy" id="426428"/>
    <lineage>
        <taxon>Eukaryota</taxon>
        <taxon>Fungi</taxon>
        <taxon>Dikarya</taxon>
        <taxon>Ascomycota</taxon>
        <taxon>Pezizomycotina</taxon>
        <taxon>Sordariomycetes</taxon>
        <taxon>Hypocreomycetidae</taxon>
        <taxon>Hypocreales</taxon>
        <taxon>Nectriaceae</taxon>
        <taxon>Fusarium</taxon>
        <taxon>Fusarium oxysporum species complex</taxon>
    </lineage>
</organism>
<evidence type="ECO:0000256" key="6">
    <source>
        <dbReference type="SAM" id="MobiDB-lite"/>
    </source>
</evidence>
<comment type="subcellular location">
    <subcellularLocation>
        <location evidence="1">Nucleus</location>
    </subcellularLocation>
</comment>
<evidence type="ECO:0000259" key="8">
    <source>
        <dbReference type="SMART" id="SM00906"/>
    </source>
</evidence>
<dbReference type="RefSeq" id="XP_018256460.1">
    <property type="nucleotide sequence ID" value="XM_018396150.1"/>
</dbReference>
<dbReference type="EMBL" id="DS231725">
    <property type="protein sequence ID" value="KNB18415.1"/>
    <property type="molecule type" value="Genomic_DNA"/>
</dbReference>
<keyword evidence="7" id="KW-0812">Transmembrane</keyword>
<feature type="region of interest" description="Disordered" evidence="6">
    <location>
        <begin position="1"/>
        <end position="49"/>
    </location>
</feature>
<evidence type="ECO:0000256" key="7">
    <source>
        <dbReference type="SAM" id="Phobius"/>
    </source>
</evidence>
<feature type="region of interest" description="Disordered" evidence="6">
    <location>
        <begin position="77"/>
        <end position="100"/>
    </location>
</feature>
<feature type="compositionally biased region" description="Polar residues" evidence="6">
    <location>
        <begin position="532"/>
        <end position="546"/>
    </location>
</feature>
<evidence type="ECO:0000256" key="1">
    <source>
        <dbReference type="ARBA" id="ARBA00004123"/>
    </source>
</evidence>
<protein>
    <recommendedName>
        <fullName evidence="8">Xylanolytic transcriptional activator regulatory domain-containing protein</fullName>
    </recommendedName>
</protein>
<keyword evidence="2" id="KW-0805">Transcription regulation</keyword>
<dbReference type="GO" id="GO:0005634">
    <property type="term" value="C:nucleus"/>
    <property type="evidence" value="ECO:0007669"/>
    <property type="project" value="UniProtKB-SubCell"/>
</dbReference>
<dbReference type="GO" id="GO:0045944">
    <property type="term" value="P:positive regulation of transcription by RNA polymerase II"/>
    <property type="evidence" value="ECO:0007669"/>
    <property type="project" value="TreeGrafter"/>
</dbReference>
<evidence type="ECO:0000256" key="2">
    <source>
        <dbReference type="ARBA" id="ARBA00023015"/>
    </source>
</evidence>
<dbReference type="CDD" id="cd12148">
    <property type="entry name" value="fungal_TF_MHR"/>
    <property type="match status" value="1"/>
</dbReference>
<evidence type="ECO:0000313" key="10">
    <source>
        <dbReference type="EMBL" id="KNB18415.1"/>
    </source>
</evidence>
<feature type="region of interest" description="Disordered" evidence="6">
    <location>
        <begin position="531"/>
        <end position="559"/>
    </location>
</feature>
<feature type="compositionally biased region" description="Polar residues" evidence="6">
    <location>
        <begin position="89"/>
        <end position="98"/>
    </location>
</feature>
<sequence>MGEWLPDVTNDLSQSPFVSDRDTRQSNRTNAAASPSAPRPSTRPKASCPLTVRSIETDSSLSSSATFGARVQNLVSQARHTRETPQPTPTGFISSNDRPSPGQAYGVCQSDFSMLPSESEAYRLLDIVSLYIGQSQSHFDVREVCDNIDLYYADPGRQLERSAAWFLRMIIILAIGKLLRGDNADNRANCYPGSNLFEYVHASLPNPSMQHSQGRVAIETLTLLGVYLQAMNRKEEAYIYTSIALRLAVTHGYHRPLETSKVPRWEKAHIGRLWWTIYMQERRLAAATGHPYGIDDDFIMLDYPIDQPGFSSSHAIRTNARIARVTSRVLTDLYSPKRQNQDSFVLDVKEIIKCLHEISREIPENLATIAERPNSRVSVRTNASLQLMLYQATLLTIRPVMLHVAHLILAGESSNLEHLGNSSLAQLCRASAEASRRVVRTILTLRKMNLLTIFGFFDCDALFSAAFVLLLTVVFDSACEEKDKMNPSPGLGEALQILQYLADNHNTNAIERLHEVKNLWHQLSEHLHLKESTTAPSQGPMQSTRGSPLRHGANSNQASISRHNTELPLNLDIIGESVQLGSNNDKPSQLEPHFDNLEGSNRSMDLDVDHGISTFPSEVSQIWMPSATSIGTIPGNDLLLTDIPLDEYHGYFQSLLDNSDWCLTGQDVGDLAEFGRHVENFSKS</sequence>
<keyword evidence="5" id="KW-0539">Nucleus</keyword>
<dbReference type="GO" id="GO:0006351">
    <property type="term" value="P:DNA-templated transcription"/>
    <property type="evidence" value="ECO:0007669"/>
    <property type="project" value="InterPro"/>
</dbReference>
<name>A0A0J9W6J3_FUSO4</name>
<gene>
    <name evidence="9" type="ORF">FOXG_15612</name>
    <name evidence="10" type="ORF">FOXG_16068</name>
</gene>
<evidence type="ECO:0000256" key="5">
    <source>
        <dbReference type="ARBA" id="ARBA00023242"/>
    </source>
</evidence>
<dbReference type="EMBL" id="DS231723">
    <property type="protein sequence ID" value="KNB17906.1"/>
    <property type="molecule type" value="Genomic_DNA"/>
</dbReference>
<dbReference type="RefSeq" id="XP_018255950.1">
    <property type="nucleotide sequence ID" value="XM_018395700.1"/>
</dbReference>
<dbReference type="GeneID" id="28956638"/>
<dbReference type="EMBL" id="DS231723">
    <property type="protein sequence ID" value="KNB17905.1"/>
    <property type="molecule type" value="Genomic_DNA"/>
</dbReference>
<dbReference type="InterPro" id="IPR007219">
    <property type="entry name" value="XnlR_reg_dom"/>
</dbReference>
<accession>A0A0J9W6J3</accession>
<dbReference type="SMART" id="SM00906">
    <property type="entry name" value="Fungal_trans"/>
    <property type="match status" value="1"/>
</dbReference>
<keyword evidence="7" id="KW-0472">Membrane</keyword>
<feature type="transmembrane region" description="Helical" evidence="7">
    <location>
        <begin position="450"/>
        <end position="475"/>
    </location>
</feature>
<dbReference type="Pfam" id="PF04082">
    <property type="entry name" value="Fungal_trans"/>
    <property type="match status" value="1"/>
</dbReference>
<evidence type="ECO:0000256" key="3">
    <source>
        <dbReference type="ARBA" id="ARBA00023125"/>
    </source>
</evidence>
<dbReference type="GeneID" id="28957034"/>
<dbReference type="GO" id="GO:0043565">
    <property type="term" value="F:sequence-specific DNA binding"/>
    <property type="evidence" value="ECO:0007669"/>
    <property type="project" value="TreeGrafter"/>
</dbReference>
<proteinExistence type="predicted"/>
<dbReference type="VEuPathDB" id="FungiDB:FOXG_16068"/>
<evidence type="ECO:0000313" key="9">
    <source>
        <dbReference type="EMBL" id="KNB17905.1"/>
    </source>
</evidence>
<reference evidence="10" key="2">
    <citation type="journal article" date="2010" name="Nature">
        <title>Comparative genomics reveals mobile pathogenicity chromosomes in Fusarium.</title>
        <authorList>
            <person name="Ma L.J."/>
            <person name="van der Does H.C."/>
            <person name="Borkovich K.A."/>
            <person name="Coleman J.J."/>
            <person name="Daboussi M.J."/>
            <person name="Di Pietro A."/>
            <person name="Dufresne M."/>
            <person name="Freitag M."/>
            <person name="Grabherr M."/>
            <person name="Henrissat B."/>
            <person name="Houterman P.M."/>
            <person name="Kang S."/>
            <person name="Shim W.B."/>
            <person name="Woloshuk C."/>
            <person name="Xie X."/>
            <person name="Xu J.R."/>
            <person name="Antoniw J."/>
            <person name="Baker S.E."/>
            <person name="Bluhm B.H."/>
            <person name="Breakspear A."/>
            <person name="Brown D.W."/>
            <person name="Butchko R.A."/>
            <person name="Chapman S."/>
            <person name="Coulson R."/>
            <person name="Coutinho P.M."/>
            <person name="Danchin E.G."/>
            <person name="Diener A."/>
            <person name="Gale L.R."/>
            <person name="Gardiner D.M."/>
            <person name="Goff S."/>
            <person name="Hammond-Kosack K.E."/>
            <person name="Hilburn K."/>
            <person name="Hua-Van A."/>
            <person name="Jonkers W."/>
            <person name="Kazan K."/>
            <person name="Kodira C.D."/>
            <person name="Koehrsen M."/>
            <person name="Kumar L."/>
            <person name="Lee Y.H."/>
            <person name="Li L."/>
            <person name="Manners J.M."/>
            <person name="Miranda-Saavedra D."/>
            <person name="Mukherjee M."/>
            <person name="Park G."/>
            <person name="Park J."/>
            <person name="Park S.Y."/>
            <person name="Proctor R.H."/>
            <person name="Regev A."/>
            <person name="Ruiz-Roldan M.C."/>
            <person name="Sain D."/>
            <person name="Sakthikumar S."/>
            <person name="Sykes S."/>
            <person name="Schwartz D.C."/>
            <person name="Turgeon B.G."/>
            <person name="Wapinski I."/>
            <person name="Yoder O."/>
            <person name="Young S."/>
            <person name="Zeng Q."/>
            <person name="Zhou S."/>
            <person name="Galagan J."/>
            <person name="Cuomo C.A."/>
            <person name="Kistler H.C."/>
            <person name="Rep M."/>
        </authorList>
    </citation>
    <scope>NUCLEOTIDE SEQUENCE [LARGE SCALE GENOMIC DNA]</scope>
    <source>
        <strain evidence="10">4287</strain>
    </source>
</reference>
<dbReference type="Proteomes" id="UP000009097">
    <property type="component" value="Unassembled WGS sequence"/>
</dbReference>
<feature type="compositionally biased region" description="Low complexity" evidence="6">
    <location>
        <begin position="26"/>
        <end position="44"/>
    </location>
</feature>
<dbReference type="GO" id="GO:0008270">
    <property type="term" value="F:zinc ion binding"/>
    <property type="evidence" value="ECO:0007669"/>
    <property type="project" value="InterPro"/>
</dbReference>
<feature type="domain" description="Xylanolytic transcriptional activator regulatory" evidence="8">
    <location>
        <begin position="237"/>
        <end position="310"/>
    </location>
</feature>
<dbReference type="PANTHER" id="PTHR47540:SF6">
    <property type="entry name" value="ZN(II)2CYS6 TRANSCRIPTION FACTOR (EUROFUNG)"/>
    <property type="match status" value="1"/>
</dbReference>
<dbReference type="AlphaFoldDB" id="A0A0J9W6J3"/>
<keyword evidence="4" id="KW-0804">Transcription</keyword>
<evidence type="ECO:0000256" key="4">
    <source>
        <dbReference type="ARBA" id="ARBA00023163"/>
    </source>
</evidence>
<dbReference type="KEGG" id="fox:FOXG_15612"/>
<dbReference type="VEuPathDB" id="FungiDB:FOXG_15612"/>
<dbReference type="OrthoDB" id="2326446at2759"/>
<dbReference type="RefSeq" id="XP_018255951.1">
    <property type="nucleotide sequence ID" value="XM_018395701.1"/>
</dbReference>
<evidence type="ECO:0000313" key="11">
    <source>
        <dbReference type="Proteomes" id="UP000009097"/>
    </source>
</evidence>